<proteinExistence type="predicted"/>
<keyword evidence="1" id="KW-0812">Transmembrane</keyword>
<accession>A0A2H0UQW7</accession>
<organism evidence="2 3">
    <name type="scientific">Candidatus Harrisonbacteria bacterium CG10_big_fil_rev_8_21_14_0_10_44_23</name>
    <dbReference type="NCBI Taxonomy" id="1974585"/>
    <lineage>
        <taxon>Bacteria</taxon>
        <taxon>Candidatus Harrisoniibacteriota</taxon>
    </lineage>
</organism>
<sequence>MVFCFDLIIKAVSRIMNIELRMKKRGGNKRGFTPTPGTHGVSLRSKWGFTLIEVLVIIGILTLFVGMSFTYSHIGGRQIALFKEQAVIADDVLYAKQLTQTLFRRDGGDECGYGVHFRSEGLDIFSEDCSGVGDQYEFDEDDPIVRSYELDPRVVLLADKESVFFLAPVPKVYFSGSEAGVSTTESINIDIKIRGESEVSTLTINMLGQVSVE</sequence>
<name>A0A2H0UQW7_9BACT</name>
<evidence type="ECO:0000256" key="1">
    <source>
        <dbReference type="SAM" id="Phobius"/>
    </source>
</evidence>
<dbReference type="AlphaFoldDB" id="A0A2H0UQW7"/>
<keyword evidence="1" id="KW-0472">Membrane</keyword>
<feature type="transmembrane region" description="Helical" evidence="1">
    <location>
        <begin position="47"/>
        <end position="69"/>
    </location>
</feature>
<dbReference type="Proteomes" id="UP000229615">
    <property type="component" value="Unassembled WGS sequence"/>
</dbReference>
<comment type="caution">
    <text evidence="2">The sequence shown here is derived from an EMBL/GenBank/DDBJ whole genome shotgun (WGS) entry which is preliminary data.</text>
</comment>
<evidence type="ECO:0008006" key="4">
    <source>
        <dbReference type="Google" id="ProtNLM"/>
    </source>
</evidence>
<reference evidence="3" key="1">
    <citation type="submission" date="2017-09" db="EMBL/GenBank/DDBJ databases">
        <title>Depth-based differentiation of microbial function through sediment-hosted aquifers and enrichment of novel symbionts in the deep terrestrial subsurface.</title>
        <authorList>
            <person name="Probst A.J."/>
            <person name="Ladd B."/>
            <person name="Jarett J.K."/>
            <person name="Geller-Mcgrath D.E."/>
            <person name="Sieber C.M.K."/>
            <person name="Emerson J.B."/>
            <person name="Anantharaman K."/>
            <person name="Thomas B.C."/>
            <person name="Malmstrom R."/>
            <person name="Stieglmeier M."/>
            <person name="Klingl A."/>
            <person name="Woyke T."/>
            <person name="Ryan C.M."/>
            <person name="Banfield J.F."/>
        </authorList>
    </citation>
    <scope>NUCLEOTIDE SEQUENCE [LARGE SCALE GENOMIC DNA]</scope>
</reference>
<evidence type="ECO:0000313" key="3">
    <source>
        <dbReference type="Proteomes" id="UP000229615"/>
    </source>
</evidence>
<gene>
    <name evidence="2" type="ORF">COU09_00235</name>
</gene>
<protein>
    <recommendedName>
        <fullName evidence="4">General secretion pathway GspH domain-containing protein</fullName>
    </recommendedName>
</protein>
<keyword evidence="1" id="KW-1133">Transmembrane helix</keyword>
<evidence type="ECO:0000313" key="2">
    <source>
        <dbReference type="EMBL" id="PIR88842.1"/>
    </source>
</evidence>
<dbReference type="EMBL" id="PFBB01000002">
    <property type="protein sequence ID" value="PIR88842.1"/>
    <property type="molecule type" value="Genomic_DNA"/>
</dbReference>